<organism evidence="11 12">
    <name type="scientific">Lutispora thermophila DSM 19022</name>
    <dbReference type="NCBI Taxonomy" id="1122184"/>
    <lineage>
        <taxon>Bacteria</taxon>
        <taxon>Bacillati</taxon>
        <taxon>Bacillota</taxon>
        <taxon>Clostridia</taxon>
        <taxon>Lutisporales</taxon>
        <taxon>Lutisporaceae</taxon>
        <taxon>Lutispora</taxon>
    </lineage>
</organism>
<dbReference type="AlphaFoldDB" id="A0A1M6B654"/>
<dbReference type="GO" id="GO:0046677">
    <property type="term" value="P:response to antibiotic"/>
    <property type="evidence" value="ECO:0007669"/>
    <property type="project" value="UniProtKB-KW"/>
</dbReference>
<evidence type="ECO:0000256" key="5">
    <source>
        <dbReference type="ARBA" id="ARBA00022475"/>
    </source>
</evidence>
<sequence>MQVVERERLLGEKEIPKLLLKFSIPAIVGMVVNALYNFVDMVFIGQGVGPLGIAGVRIGFPLMVIGMAFSMLIGIGGNSLVSIRLGQKKKEEAELILANALVSMIIIAVALTVSGLLFMEPLLRVFGASDAVMPYAKGYFTIIVYGTIFQMIEMGMNNFIRGEGNPKVAMTTMLIGAILNTILDPIFIFAFGWGIKGAALATVISMAASAIFVMYYFLSGNSLLKIRKSNLKLRFHIVKSITTIGLAPFAMQLASSLVVIFMNKGLAQYGGDIAVSAMGIINNVVSLFTMVVFGINQGAQPIIGFNYGAQKYDRVKSTLKYAIGAATVVVTIGFIATQLFAPQMIGVFTDDAELINVGAMGMKRVMIFMPIIGFQIVSSAYFQAVGKPKQSMLLSLSRQVLLLIPMILILPTFMGLMGLFTAGPVADLSSSILTAIFLYFELKNLNRKHQDEKVEPKAQFGEI</sequence>
<dbReference type="InterPro" id="IPR045070">
    <property type="entry name" value="MATE_MepA-like"/>
</dbReference>
<evidence type="ECO:0000256" key="3">
    <source>
        <dbReference type="ARBA" id="ARBA00022106"/>
    </source>
</evidence>
<evidence type="ECO:0000313" key="12">
    <source>
        <dbReference type="Proteomes" id="UP000184442"/>
    </source>
</evidence>
<keyword evidence="7 10" id="KW-1133">Transmembrane helix</keyword>
<gene>
    <name evidence="11" type="ORF">SAMN02745176_00294</name>
</gene>
<dbReference type="PANTHER" id="PTHR43823">
    <property type="entry name" value="SPORULATION PROTEIN YKVU"/>
    <property type="match status" value="1"/>
</dbReference>
<proteinExistence type="inferred from homology"/>
<keyword evidence="6 10" id="KW-0812">Transmembrane</keyword>
<reference evidence="11 12" key="1">
    <citation type="submission" date="2016-11" db="EMBL/GenBank/DDBJ databases">
        <authorList>
            <person name="Jaros S."/>
            <person name="Januszkiewicz K."/>
            <person name="Wedrychowicz H."/>
        </authorList>
    </citation>
    <scope>NUCLEOTIDE SEQUENCE [LARGE SCALE GENOMIC DNA]</scope>
    <source>
        <strain evidence="11 12">DSM 19022</strain>
    </source>
</reference>
<dbReference type="RefSeq" id="WP_073023736.1">
    <property type="nucleotide sequence ID" value="NZ_FQZS01000003.1"/>
</dbReference>
<comment type="subcellular location">
    <subcellularLocation>
        <location evidence="1">Cell membrane</location>
        <topology evidence="1">Multi-pass membrane protein</topology>
    </subcellularLocation>
</comment>
<dbReference type="GO" id="GO:0042910">
    <property type="term" value="F:xenobiotic transmembrane transporter activity"/>
    <property type="evidence" value="ECO:0007669"/>
    <property type="project" value="InterPro"/>
</dbReference>
<keyword evidence="5" id="KW-1003">Cell membrane</keyword>
<feature type="transmembrane region" description="Helical" evidence="10">
    <location>
        <begin position="168"/>
        <end position="191"/>
    </location>
</feature>
<dbReference type="InterPro" id="IPR048279">
    <property type="entry name" value="MdtK-like"/>
</dbReference>
<evidence type="ECO:0000256" key="4">
    <source>
        <dbReference type="ARBA" id="ARBA00022448"/>
    </source>
</evidence>
<evidence type="ECO:0000256" key="2">
    <source>
        <dbReference type="ARBA" id="ARBA00008417"/>
    </source>
</evidence>
<comment type="similarity">
    <text evidence="2">Belongs to the multi antimicrobial extrusion (MATE) (TC 2.A.66.1) family. MepA subfamily.</text>
</comment>
<feature type="transmembrane region" description="Helical" evidence="10">
    <location>
        <begin position="18"/>
        <end position="38"/>
    </location>
</feature>
<evidence type="ECO:0000256" key="10">
    <source>
        <dbReference type="SAM" id="Phobius"/>
    </source>
</evidence>
<feature type="transmembrane region" description="Helical" evidence="10">
    <location>
        <begin position="396"/>
        <end position="414"/>
    </location>
</feature>
<dbReference type="OrthoDB" id="9811110at2"/>
<feature type="transmembrane region" description="Helical" evidence="10">
    <location>
        <begin position="138"/>
        <end position="156"/>
    </location>
</feature>
<protein>
    <recommendedName>
        <fullName evidence="3">Multidrug export protein MepA</fullName>
    </recommendedName>
</protein>
<dbReference type="GO" id="GO:0005886">
    <property type="term" value="C:plasma membrane"/>
    <property type="evidence" value="ECO:0007669"/>
    <property type="project" value="UniProtKB-SubCell"/>
</dbReference>
<dbReference type="InterPro" id="IPR002528">
    <property type="entry name" value="MATE_fam"/>
</dbReference>
<evidence type="ECO:0000256" key="1">
    <source>
        <dbReference type="ARBA" id="ARBA00004651"/>
    </source>
</evidence>
<dbReference type="InterPro" id="IPR051327">
    <property type="entry name" value="MATE_MepA_subfamily"/>
</dbReference>
<dbReference type="EMBL" id="FQZS01000003">
    <property type="protein sequence ID" value="SHI44239.1"/>
    <property type="molecule type" value="Genomic_DNA"/>
</dbReference>
<feature type="transmembrane region" description="Helical" evidence="10">
    <location>
        <begin position="95"/>
        <end position="118"/>
    </location>
</feature>
<evidence type="ECO:0000256" key="6">
    <source>
        <dbReference type="ARBA" id="ARBA00022692"/>
    </source>
</evidence>
<keyword evidence="12" id="KW-1185">Reference proteome</keyword>
<dbReference type="PANTHER" id="PTHR43823:SF3">
    <property type="entry name" value="MULTIDRUG EXPORT PROTEIN MEPA"/>
    <property type="match status" value="1"/>
</dbReference>
<feature type="transmembrane region" description="Helical" evidence="10">
    <location>
        <begin position="365"/>
        <end position="384"/>
    </location>
</feature>
<evidence type="ECO:0000313" key="11">
    <source>
        <dbReference type="EMBL" id="SHI44239.1"/>
    </source>
</evidence>
<dbReference type="CDD" id="cd13143">
    <property type="entry name" value="MATE_MepA_like"/>
    <property type="match status" value="1"/>
</dbReference>
<keyword evidence="9" id="KW-0046">Antibiotic resistance</keyword>
<dbReference type="PIRSF" id="PIRSF006603">
    <property type="entry name" value="DinF"/>
    <property type="match status" value="1"/>
</dbReference>
<evidence type="ECO:0000256" key="9">
    <source>
        <dbReference type="ARBA" id="ARBA00023251"/>
    </source>
</evidence>
<dbReference type="Pfam" id="PF01554">
    <property type="entry name" value="MatE"/>
    <property type="match status" value="2"/>
</dbReference>
<name>A0A1M6B654_9FIRM</name>
<dbReference type="Proteomes" id="UP000184442">
    <property type="component" value="Unassembled WGS sequence"/>
</dbReference>
<feature type="transmembrane region" description="Helical" evidence="10">
    <location>
        <begin position="58"/>
        <end position="83"/>
    </location>
</feature>
<feature type="transmembrane region" description="Helical" evidence="10">
    <location>
        <begin position="273"/>
        <end position="295"/>
    </location>
</feature>
<dbReference type="GO" id="GO:0015297">
    <property type="term" value="F:antiporter activity"/>
    <property type="evidence" value="ECO:0007669"/>
    <property type="project" value="InterPro"/>
</dbReference>
<dbReference type="NCBIfam" id="TIGR00797">
    <property type="entry name" value="matE"/>
    <property type="match status" value="1"/>
</dbReference>
<keyword evidence="8 10" id="KW-0472">Membrane</keyword>
<evidence type="ECO:0000256" key="8">
    <source>
        <dbReference type="ARBA" id="ARBA00023136"/>
    </source>
</evidence>
<feature type="transmembrane region" description="Helical" evidence="10">
    <location>
        <begin position="321"/>
        <end position="345"/>
    </location>
</feature>
<accession>A0A1M6B654</accession>
<evidence type="ECO:0000256" key="7">
    <source>
        <dbReference type="ARBA" id="ARBA00022989"/>
    </source>
</evidence>
<dbReference type="STRING" id="1122184.SAMN02745176_00294"/>
<keyword evidence="4" id="KW-0813">Transport</keyword>
<feature type="transmembrane region" description="Helical" evidence="10">
    <location>
        <begin position="238"/>
        <end position="261"/>
    </location>
</feature>
<feature type="transmembrane region" description="Helical" evidence="10">
    <location>
        <begin position="197"/>
        <end position="218"/>
    </location>
</feature>